<dbReference type="EMBL" id="MLAK01000956">
    <property type="protein sequence ID" value="OHT00410.1"/>
    <property type="molecule type" value="Genomic_DNA"/>
</dbReference>
<name>A0A1J4JNV6_9EUKA</name>
<dbReference type="AlphaFoldDB" id="A0A1J4JNV6"/>
<dbReference type="VEuPathDB" id="TrichDB:TRFO_32908"/>
<reference evidence="2" key="1">
    <citation type="submission" date="2016-10" db="EMBL/GenBank/DDBJ databases">
        <authorList>
            <person name="Benchimol M."/>
            <person name="Almeida L.G."/>
            <person name="Vasconcelos A.T."/>
            <person name="Perreira-Neves A."/>
            <person name="Rosa I.A."/>
            <person name="Tasca T."/>
            <person name="Bogo M.R."/>
            <person name="de Souza W."/>
        </authorList>
    </citation>
    <scope>NUCLEOTIDE SEQUENCE [LARGE SCALE GENOMIC DNA]</scope>
    <source>
        <strain evidence="2">K</strain>
    </source>
</reference>
<keyword evidence="1" id="KW-0175">Coiled coil</keyword>
<evidence type="ECO:0000313" key="2">
    <source>
        <dbReference type="EMBL" id="OHT00410.1"/>
    </source>
</evidence>
<dbReference type="GeneID" id="94843464"/>
<accession>A0A1J4JNV6</accession>
<evidence type="ECO:0000256" key="1">
    <source>
        <dbReference type="SAM" id="Coils"/>
    </source>
</evidence>
<evidence type="ECO:0000313" key="3">
    <source>
        <dbReference type="Proteomes" id="UP000179807"/>
    </source>
</evidence>
<dbReference type="Proteomes" id="UP000179807">
    <property type="component" value="Unassembled WGS sequence"/>
</dbReference>
<protein>
    <submittedName>
        <fullName evidence="2">Uncharacterized protein</fullName>
    </submittedName>
</protein>
<comment type="caution">
    <text evidence="2">The sequence shown here is derived from an EMBL/GenBank/DDBJ whole genome shotgun (WGS) entry which is preliminary data.</text>
</comment>
<feature type="coiled-coil region" evidence="1">
    <location>
        <begin position="120"/>
        <end position="158"/>
    </location>
</feature>
<organism evidence="2 3">
    <name type="scientific">Tritrichomonas foetus</name>
    <dbReference type="NCBI Taxonomy" id="1144522"/>
    <lineage>
        <taxon>Eukaryota</taxon>
        <taxon>Metamonada</taxon>
        <taxon>Parabasalia</taxon>
        <taxon>Tritrichomonadida</taxon>
        <taxon>Tritrichomonadidae</taxon>
        <taxon>Tritrichomonas</taxon>
    </lineage>
</organism>
<proteinExistence type="predicted"/>
<keyword evidence="3" id="KW-1185">Reference proteome</keyword>
<sequence length="198" mass="23329">MNIAILEEIKNIYKNKLFKQVEAYEKSLETIVREKKEDDIKIQNLLEDLLDVENKPILSDLPKANKNDQPLRNFESAIKKLNNHIDSTYRLMKENATIQQRQFVIESLHNSANSIFESNLSKLSKRKEILKNSLDNQIDEKEKHRIELENTYRKLINQSKVDHYRQATETTKMLIANLVNSIKVRAVEENYLSKYLDP</sequence>
<dbReference type="RefSeq" id="XP_068353546.1">
    <property type="nucleotide sequence ID" value="XM_068508760.1"/>
</dbReference>
<gene>
    <name evidence="2" type="ORF">TRFO_32908</name>
</gene>